<evidence type="ECO:0000313" key="4">
    <source>
        <dbReference type="EMBL" id="CAF1673084.1"/>
    </source>
</evidence>
<dbReference type="GO" id="GO:0008270">
    <property type="term" value="F:zinc ion binding"/>
    <property type="evidence" value="ECO:0007669"/>
    <property type="project" value="UniProtKB-KW"/>
</dbReference>
<feature type="coiled-coil region" evidence="2">
    <location>
        <begin position="31"/>
        <end position="61"/>
    </location>
</feature>
<feature type="non-terminal residue" evidence="4">
    <location>
        <position position="229"/>
    </location>
</feature>
<sequence length="229" mass="27026">MKCQLCNEKKGSTRCEGCDMLLCLVCMTTHQTELMEQFQQLLNMRNELKESSDLAEKVSQDQTKLSCFIEINRWEQDSIVHIREVANKIRSNITIIMTKNLEDIRTQLEQLSVTMQQQQKEENYLENELAKIKTQLTQLKETISHVNEKIHVVIANNINWDTLIHVMQDQDLIELDCNRNRLQYRRKDLSNNRITTNQHCFHERSAFRPTNTLRFNSNGFTPFRPITPV</sequence>
<evidence type="ECO:0000259" key="3">
    <source>
        <dbReference type="PROSITE" id="PS50119"/>
    </source>
</evidence>
<keyword evidence="2" id="KW-0175">Coiled coil</keyword>
<accession>A0A816GFW8</accession>
<dbReference type="AlphaFoldDB" id="A0A816GFW8"/>
<evidence type="ECO:0000256" key="1">
    <source>
        <dbReference type="PROSITE-ProRule" id="PRU00024"/>
    </source>
</evidence>
<evidence type="ECO:0000256" key="2">
    <source>
        <dbReference type="SAM" id="Coils"/>
    </source>
</evidence>
<reference evidence="4" key="1">
    <citation type="submission" date="2021-02" db="EMBL/GenBank/DDBJ databases">
        <authorList>
            <person name="Nowell W R."/>
        </authorList>
    </citation>
    <scope>NUCLEOTIDE SEQUENCE</scope>
</reference>
<feature type="domain" description="B box-type" evidence="3">
    <location>
        <begin position="1"/>
        <end position="41"/>
    </location>
</feature>
<dbReference type="PROSITE" id="PS50119">
    <property type="entry name" value="ZF_BBOX"/>
    <property type="match status" value="1"/>
</dbReference>
<evidence type="ECO:0000313" key="5">
    <source>
        <dbReference type="Proteomes" id="UP000663828"/>
    </source>
</evidence>
<dbReference type="Proteomes" id="UP000663828">
    <property type="component" value="Unassembled WGS sequence"/>
</dbReference>
<keyword evidence="1" id="KW-0479">Metal-binding</keyword>
<proteinExistence type="predicted"/>
<dbReference type="EMBL" id="CAJNOR010013398">
    <property type="protein sequence ID" value="CAF1673084.1"/>
    <property type="molecule type" value="Genomic_DNA"/>
</dbReference>
<keyword evidence="1" id="KW-0863">Zinc-finger</keyword>
<keyword evidence="1" id="KW-0862">Zinc</keyword>
<protein>
    <recommendedName>
        <fullName evidence="3">B box-type domain-containing protein</fullName>
    </recommendedName>
</protein>
<dbReference type="CDD" id="cd19757">
    <property type="entry name" value="Bbox1"/>
    <property type="match status" value="1"/>
</dbReference>
<feature type="coiled-coil region" evidence="2">
    <location>
        <begin position="101"/>
        <end position="149"/>
    </location>
</feature>
<name>A0A816GFW8_ADIRI</name>
<gene>
    <name evidence="4" type="ORF">XAT740_LOCUS59067</name>
</gene>
<dbReference type="InterPro" id="IPR000315">
    <property type="entry name" value="Znf_B-box"/>
</dbReference>
<comment type="caution">
    <text evidence="4">The sequence shown here is derived from an EMBL/GenBank/DDBJ whole genome shotgun (WGS) entry which is preliminary data.</text>
</comment>
<keyword evidence="5" id="KW-1185">Reference proteome</keyword>
<organism evidence="4 5">
    <name type="scientific">Adineta ricciae</name>
    <name type="common">Rotifer</name>
    <dbReference type="NCBI Taxonomy" id="249248"/>
    <lineage>
        <taxon>Eukaryota</taxon>
        <taxon>Metazoa</taxon>
        <taxon>Spiralia</taxon>
        <taxon>Gnathifera</taxon>
        <taxon>Rotifera</taxon>
        <taxon>Eurotatoria</taxon>
        <taxon>Bdelloidea</taxon>
        <taxon>Adinetida</taxon>
        <taxon>Adinetidae</taxon>
        <taxon>Adineta</taxon>
    </lineage>
</organism>